<evidence type="ECO:0000259" key="8">
    <source>
        <dbReference type="Pfam" id="PF20684"/>
    </source>
</evidence>
<evidence type="ECO:0000256" key="6">
    <source>
        <dbReference type="SAM" id="MobiDB-lite"/>
    </source>
</evidence>
<dbReference type="InterPro" id="IPR049326">
    <property type="entry name" value="Rhodopsin_dom_fungi"/>
</dbReference>
<evidence type="ECO:0000313" key="10">
    <source>
        <dbReference type="Proteomes" id="UP000006753"/>
    </source>
</evidence>
<evidence type="ECO:0000256" key="5">
    <source>
        <dbReference type="ARBA" id="ARBA00038359"/>
    </source>
</evidence>
<dbReference type="KEGG" id="mbe:MBM_07739"/>
<dbReference type="InterPro" id="IPR052337">
    <property type="entry name" value="SAT4-like"/>
</dbReference>
<feature type="compositionally biased region" description="Polar residues" evidence="6">
    <location>
        <begin position="297"/>
        <end position="309"/>
    </location>
</feature>
<dbReference type="Proteomes" id="UP000006753">
    <property type="component" value="Unassembled WGS sequence"/>
</dbReference>
<feature type="region of interest" description="Disordered" evidence="6">
    <location>
        <begin position="285"/>
        <end position="334"/>
    </location>
</feature>
<dbReference type="OrthoDB" id="5398233at2759"/>
<protein>
    <submittedName>
        <fullName evidence="9">Integral membrane protein, putative</fullName>
    </submittedName>
</protein>
<reference evidence="9 10" key="1">
    <citation type="journal article" date="2012" name="BMC Genomics">
        <title>Sequencing the genome of Marssonina brunnea reveals fungus-poplar co-evolution.</title>
        <authorList>
            <person name="Zhu S."/>
            <person name="Cao Y.-Z."/>
            <person name="Jiang C."/>
            <person name="Tan B.-Y."/>
            <person name="Wang Z."/>
            <person name="Feng S."/>
            <person name="Zhang L."/>
            <person name="Su X.-H."/>
            <person name="Brejova B."/>
            <person name="Vinar T."/>
            <person name="Xu M."/>
            <person name="Wang M.-X."/>
            <person name="Zhang S.-G."/>
            <person name="Huang M.-R."/>
            <person name="Wu R."/>
            <person name="Zhou Y."/>
        </authorList>
    </citation>
    <scope>NUCLEOTIDE SEQUENCE [LARGE SCALE GENOMIC DNA]</scope>
    <source>
        <strain evidence="9 10">MB_m1</strain>
    </source>
</reference>
<dbReference type="GeneID" id="18763674"/>
<keyword evidence="3 7" id="KW-1133">Transmembrane helix</keyword>
<evidence type="ECO:0000256" key="2">
    <source>
        <dbReference type="ARBA" id="ARBA00022692"/>
    </source>
</evidence>
<feature type="transmembrane region" description="Helical" evidence="7">
    <location>
        <begin position="141"/>
        <end position="159"/>
    </location>
</feature>
<keyword evidence="10" id="KW-1185">Reference proteome</keyword>
<feature type="transmembrane region" description="Helical" evidence="7">
    <location>
        <begin position="26"/>
        <end position="44"/>
    </location>
</feature>
<accession>K1WNZ6</accession>
<keyword evidence="2 7" id="KW-0812">Transmembrane</keyword>
<feature type="transmembrane region" description="Helical" evidence="7">
    <location>
        <begin position="56"/>
        <end position="79"/>
    </location>
</feature>
<evidence type="ECO:0000256" key="7">
    <source>
        <dbReference type="SAM" id="Phobius"/>
    </source>
</evidence>
<dbReference type="PANTHER" id="PTHR33048:SF19">
    <property type="entry name" value="MEMBRANE PROTEIN PTH11-LIKE, PUTATIVE (AFU_ORTHOLOGUE AFUA_1G14080)-RELATED"/>
    <property type="match status" value="1"/>
</dbReference>
<evidence type="ECO:0000256" key="1">
    <source>
        <dbReference type="ARBA" id="ARBA00004141"/>
    </source>
</evidence>
<name>K1WNZ6_MARBU</name>
<evidence type="ECO:0000313" key="9">
    <source>
        <dbReference type="EMBL" id="EKD14062.1"/>
    </source>
</evidence>
<feature type="transmembrane region" description="Helical" evidence="7">
    <location>
        <begin position="253"/>
        <end position="275"/>
    </location>
</feature>
<evidence type="ECO:0000256" key="4">
    <source>
        <dbReference type="ARBA" id="ARBA00023136"/>
    </source>
</evidence>
<feature type="domain" description="Rhodopsin" evidence="8">
    <location>
        <begin position="41"/>
        <end position="241"/>
    </location>
</feature>
<dbReference type="InParanoid" id="K1WNZ6"/>
<feature type="transmembrane region" description="Helical" evidence="7">
    <location>
        <begin position="182"/>
        <end position="208"/>
    </location>
</feature>
<feature type="transmembrane region" description="Helical" evidence="7">
    <location>
        <begin position="220"/>
        <end position="241"/>
    </location>
</feature>
<dbReference type="PANTHER" id="PTHR33048">
    <property type="entry name" value="PTH11-LIKE INTEGRAL MEMBRANE PROTEIN (AFU_ORTHOLOGUE AFUA_5G11245)"/>
    <property type="match status" value="1"/>
</dbReference>
<gene>
    <name evidence="9" type="ORF">MBM_07739</name>
</gene>
<organism evidence="9 10">
    <name type="scientific">Marssonina brunnea f. sp. multigermtubi (strain MB_m1)</name>
    <name type="common">Marssonina leaf spot fungus</name>
    <dbReference type="NCBI Taxonomy" id="1072389"/>
    <lineage>
        <taxon>Eukaryota</taxon>
        <taxon>Fungi</taxon>
        <taxon>Dikarya</taxon>
        <taxon>Ascomycota</taxon>
        <taxon>Pezizomycotina</taxon>
        <taxon>Leotiomycetes</taxon>
        <taxon>Helotiales</taxon>
        <taxon>Drepanopezizaceae</taxon>
        <taxon>Drepanopeziza</taxon>
    </lineage>
</organism>
<dbReference type="EMBL" id="JH921447">
    <property type="protein sequence ID" value="EKD14062.1"/>
    <property type="molecule type" value="Genomic_DNA"/>
</dbReference>
<comment type="subcellular location">
    <subcellularLocation>
        <location evidence="1">Membrane</location>
        <topology evidence="1">Multi-pass membrane protein</topology>
    </subcellularLocation>
</comment>
<comment type="similarity">
    <text evidence="5">Belongs to the SAT4 family.</text>
</comment>
<evidence type="ECO:0000256" key="3">
    <source>
        <dbReference type="ARBA" id="ARBA00022989"/>
    </source>
</evidence>
<dbReference type="eggNOG" id="ENOG502RYRX">
    <property type="taxonomic scope" value="Eukaryota"/>
</dbReference>
<dbReference type="AlphaFoldDB" id="K1WNZ6"/>
<dbReference type="Pfam" id="PF20684">
    <property type="entry name" value="Fung_rhodopsin"/>
    <property type="match status" value="1"/>
</dbReference>
<dbReference type="OMA" id="WTLKFTT"/>
<sequence>MDIVRRLTSEAPDVQGFREIKPTLLVSWWCTIYAIVIILFRFAGRYARAERVFVEDGIMLAALLPISIRQAFVHLVLLHGTNNTKIDGLSTESIREREIGSQMVLISRILYAASLWAIKYSTSEFLRTLTDSVWQRSHQRYLRIFLAVTFLGTVVSDLAPCQPFTHYWQVVPDPGPQCRNGYAFLFTTGLLSIVTNLTLIIFPIPMILKSRLPRARRLSILIRLSLPLLSIAVTVYSLVHIPQKGGLQQYRSLLASLDILLATFTSNALVLISLIQDRGYKKVKYRAPPRDSDGRSTRTPTCRSSGSVRHSSRWVSDDDLMNDTSKEEDPGAGFVLDAYPQKVEPGDSRSSAERSAARERRAGVILEQPLRAKLQEIRVNVAPADPATDPEDWVDPDWTITGCKPRGLDALVSDVGSPLEGRRRGRASLLYL</sequence>
<proteinExistence type="inferred from homology"/>
<dbReference type="GO" id="GO:0016020">
    <property type="term" value="C:membrane"/>
    <property type="evidence" value="ECO:0007669"/>
    <property type="project" value="UniProtKB-SubCell"/>
</dbReference>
<keyword evidence="4 7" id="KW-0472">Membrane</keyword>
<dbReference type="HOGENOM" id="CLU_019101_1_1_1"/>